<protein>
    <submittedName>
        <fullName evidence="8">Uncharacterized protein</fullName>
    </submittedName>
</protein>
<dbReference type="PANTHER" id="PTHR12411">
    <property type="entry name" value="CYSTEINE PROTEASE FAMILY C1-RELATED"/>
    <property type="match status" value="1"/>
</dbReference>
<evidence type="ECO:0000256" key="3">
    <source>
        <dbReference type="ARBA" id="ARBA00023157"/>
    </source>
</evidence>
<name>A0ABN9TGG9_9DINO</name>
<dbReference type="InterPro" id="IPR013128">
    <property type="entry name" value="Peptidase_C1A"/>
</dbReference>
<sequence length="618" mass="67122">MAPAAPALLWLCIGAPLLPRLEAARVRGRPAAGPRPAARGYNFERFVQDFGRSYAPHGAEYHRRAGLFEESLAQIHSVNIRNAAEGRHWVAGVHKFMDWTDAERRSLHGYKPSSVHRRTAALQVGASASTGRRAAAGVNRTARRADVDSVEDQGPPLWDQGNCGSCWAISAVEAVEAQLMKQNGGMNTRLSAQALVDCVPNPRKCGGSGGCDGATGELAYEYMRDHGIPVDAEAPYTGRTGVCGSSFLQSTFTGTRARVGGWTNLPSNQAGPMKQALVETGPIVVAVDGGDWFNYDAGIFDGCPKDAVLSHAVLLKGYGDEGGKKYWTIQNSWGRDWGEHGDIRLLQHEDDRAYCGWDSKPTEGVGCEGGPPKVEVCGMCGLLYDPVVPTGVYLEHGGGGFDGAAAAAPPADGSPFAPAAAADPFATAAATDAPETTAAPRAATTVHNLAEAPGAPVLREGTASWCYAIEQQLAQVVKWVEDHQGEYVLSTDTDIQFFPRFFQVQQEWLLWMRRDSLDMIFMRERTQLMPELREGEVNTGFYIIHCNERTLAFWRQVLSDELMHPKMEGCPPYTDQYHVNRALLYKRGASPQRGAFGVRCAAPTLMMQPCPRRDVVTL</sequence>
<accession>A0ABN9TGG9</accession>
<dbReference type="InterPro" id="IPR005069">
    <property type="entry name" value="Nucl-diP-sugar_transferase"/>
</dbReference>
<reference evidence="8" key="1">
    <citation type="submission" date="2023-10" db="EMBL/GenBank/DDBJ databases">
        <authorList>
            <person name="Chen Y."/>
            <person name="Shah S."/>
            <person name="Dougan E. K."/>
            <person name="Thang M."/>
            <person name="Chan C."/>
        </authorList>
    </citation>
    <scope>NUCLEOTIDE SEQUENCE [LARGE SCALE GENOMIC DNA]</scope>
</reference>
<dbReference type="InterPro" id="IPR000668">
    <property type="entry name" value="Peptidase_C1A_C"/>
</dbReference>
<evidence type="ECO:0000256" key="5">
    <source>
        <dbReference type="SAM" id="SignalP"/>
    </source>
</evidence>
<gene>
    <name evidence="8" type="ORF">PCOR1329_LOCUS38723</name>
</gene>
<dbReference type="SMART" id="SM00848">
    <property type="entry name" value="Inhibitor_I29"/>
    <property type="match status" value="1"/>
</dbReference>
<feature type="chain" id="PRO_5046298524" evidence="5">
    <location>
        <begin position="24"/>
        <end position="618"/>
    </location>
</feature>
<dbReference type="InterPro" id="IPR000169">
    <property type="entry name" value="Pept_cys_AS"/>
</dbReference>
<evidence type="ECO:0000313" key="8">
    <source>
        <dbReference type="EMBL" id="CAK0844664.1"/>
    </source>
</evidence>
<dbReference type="PRINTS" id="PR00705">
    <property type="entry name" value="PAPAIN"/>
</dbReference>
<evidence type="ECO:0000256" key="2">
    <source>
        <dbReference type="ARBA" id="ARBA00023145"/>
    </source>
</evidence>
<keyword evidence="3" id="KW-1015">Disulfide bond</keyword>
<dbReference type="CDD" id="cd02248">
    <property type="entry name" value="Peptidase_C1A"/>
    <property type="match status" value="1"/>
</dbReference>
<feature type="compositionally biased region" description="Low complexity" evidence="4">
    <location>
        <begin position="126"/>
        <end position="137"/>
    </location>
</feature>
<comment type="similarity">
    <text evidence="1">Belongs to the peptidase C1 family.</text>
</comment>
<dbReference type="PROSITE" id="PS00139">
    <property type="entry name" value="THIOL_PROTEASE_CYS"/>
    <property type="match status" value="1"/>
</dbReference>
<evidence type="ECO:0000259" key="6">
    <source>
        <dbReference type="SMART" id="SM00645"/>
    </source>
</evidence>
<proteinExistence type="inferred from homology"/>
<dbReference type="EMBL" id="CAUYUJ010014684">
    <property type="protein sequence ID" value="CAK0844664.1"/>
    <property type="molecule type" value="Genomic_DNA"/>
</dbReference>
<dbReference type="Pfam" id="PF08246">
    <property type="entry name" value="Inhibitor_I29"/>
    <property type="match status" value="1"/>
</dbReference>
<dbReference type="Proteomes" id="UP001189429">
    <property type="component" value="Unassembled WGS sequence"/>
</dbReference>
<feature type="signal peptide" evidence="5">
    <location>
        <begin position="1"/>
        <end position="23"/>
    </location>
</feature>
<evidence type="ECO:0000313" key="9">
    <source>
        <dbReference type="Proteomes" id="UP001189429"/>
    </source>
</evidence>
<feature type="domain" description="Peptidase C1A papain C-terminal" evidence="6">
    <location>
        <begin position="143"/>
        <end position="365"/>
    </location>
</feature>
<feature type="domain" description="Cathepsin propeptide inhibitor" evidence="7">
    <location>
        <begin position="43"/>
        <end position="104"/>
    </location>
</feature>
<keyword evidence="2" id="KW-0865">Zymogen</keyword>
<organism evidence="8 9">
    <name type="scientific">Prorocentrum cordatum</name>
    <dbReference type="NCBI Taxonomy" id="2364126"/>
    <lineage>
        <taxon>Eukaryota</taxon>
        <taxon>Sar</taxon>
        <taxon>Alveolata</taxon>
        <taxon>Dinophyceae</taxon>
        <taxon>Prorocentrales</taxon>
        <taxon>Prorocentraceae</taxon>
        <taxon>Prorocentrum</taxon>
    </lineage>
</organism>
<dbReference type="InterPro" id="IPR038765">
    <property type="entry name" value="Papain-like_cys_pep_sf"/>
</dbReference>
<dbReference type="InterPro" id="IPR013201">
    <property type="entry name" value="Prot_inhib_I29"/>
</dbReference>
<comment type="caution">
    <text evidence="8">The sequence shown here is derived from an EMBL/GenBank/DDBJ whole genome shotgun (WGS) entry which is preliminary data.</text>
</comment>
<dbReference type="InterPro" id="IPR039417">
    <property type="entry name" value="Peptidase_C1A_papain-like"/>
</dbReference>
<dbReference type="Pfam" id="PF00112">
    <property type="entry name" value="Peptidase_C1"/>
    <property type="match status" value="1"/>
</dbReference>
<keyword evidence="5" id="KW-0732">Signal</keyword>
<evidence type="ECO:0000256" key="4">
    <source>
        <dbReference type="SAM" id="MobiDB-lite"/>
    </source>
</evidence>
<dbReference type="Gene3D" id="3.90.70.10">
    <property type="entry name" value="Cysteine proteinases"/>
    <property type="match status" value="1"/>
</dbReference>
<dbReference type="SMART" id="SM00645">
    <property type="entry name" value="Pept_C1"/>
    <property type="match status" value="1"/>
</dbReference>
<dbReference type="SUPFAM" id="SSF54001">
    <property type="entry name" value="Cysteine proteinases"/>
    <property type="match status" value="1"/>
</dbReference>
<evidence type="ECO:0000256" key="1">
    <source>
        <dbReference type="ARBA" id="ARBA00008455"/>
    </source>
</evidence>
<dbReference type="Pfam" id="PF03407">
    <property type="entry name" value="Nucleotid_trans"/>
    <property type="match status" value="1"/>
</dbReference>
<keyword evidence="9" id="KW-1185">Reference proteome</keyword>
<feature type="region of interest" description="Disordered" evidence="4">
    <location>
        <begin position="126"/>
        <end position="154"/>
    </location>
</feature>
<evidence type="ECO:0000259" key="7">
    <source>
        <dbReference type="SMART" id="SM00848"/>
    </source>
</evidence>